<dbReference type="SUPFAM" id="SSF53850">
    <property type="entry name" value="Periplasmic binding protein-like II"/>
    <property type="match status" value="1"/>
</dbReference>
<dbReference type="Proteomes" id="UP000304900">
    <property type="component" value="Unassembled WGS sequence"/>
</dbReference>
<dbReference type="InterPro" id="IPR001638">
    <property type="entry name" value="Solute-binding_3/MltF_N"/>
</dbReference>
<evidence type="ECO:0000313" key="3">
    <source>
        <dbReference type="EMBL" id="TKT93324.1"/>
    </source>
</evidence>
<reference evidence="3 4" key="1">
    <citation type="submission" date="2019-05" db="EMBL/GenBank/DDBJ databases">
        <title>Dyadobacter AR-3-8 sp. nov., isolated from arctic soil.</title>
        <authorList>
            <person name="Chaudhary D.K."/>
        </authorList>
    </citation>
    <scope>NUCLEOTIDE SEQUENCE [LARGE SCALE GENOMIC DNA]</scope>
    <source>
        <strain evidence="3 4">AR-3-8</strain>
    </source>
</reference>
<dbReference type="Gene3D" id="3.40.190.10">
    <property type="entry name" value="Periplasmic binding protein-like II"/>
    <property type="match status" value="2"/>
</dbReference>
<dbReference type="OrthoDB" id="9815454at2"/>
<evidence type="ECO:0000259" key="2">
    <source>
        <dbReference type="SMART" id="SM00062"/>
    </source>
</evidence>
<dbReference type="PANTHER" id="PTHR30024">
    <property type="entry name" value="ALIPHATIC SULFONATES-BINDING PROTEIN-RELATED"/>
    <property type="match status" value="1"/>
</dbReference>
<dbReference type="SMART" id="SM00062">
    <property type="entry name" value="PBPb"/>
    <property type="match status" value="1"/>
</dbReference>
<dbReference type="CDD" id="cd01008">
    <property type="entry name" value="PBP2_NrtA_SsuA_CpmA_like"/>
    <property type="match status" value="1"/>
</dbReference>
<dbReference type="RefSeq" id="WP_137339000.1">
    <property type="nucleotide sequence ID" value="NZ_SZVO01000002.1"/>
</dbReference>
<organism evidence="3 4">
    <name type="scientific">Dyadobacter frigoris</name>
    <dbReference type="NCBI Taxonomy" id="2576211"/>
    <lineage>
        <taxon>Bacteria</taxon>
        <taxon>Pseudomonadati</taxon>
        <taxon>Bacteroidota</taxon>
        <taxon>Cytophagia</taxon>
        <taxon>Cytophagales</taxon>
        <taxon>Spirosomataceae</taxon>
        <taxon>Dyadobacter</taxon>
    </lineage>
</organism>
<evidence type="ECO:0000256" key="1">
    <source>
        <dbReference type="ARBA" id="ARBA00010742"/>
    </source>
</evidence>
<name>A0A4U6DFI0_9BACT</name>
<dbReference type="EMBL" id="SZVO01000002">
    <property type="protein sequence ID" value="TKT93324.1"/>
    <property type="molecule type" value="Genomic_DNA"/>
</dbReference>
<sequence length="340" mass="38132">MKNIFRFSLVVSIVIVVFCLSACKRESRKETDGANDKISYAVPQTIAAMPAYVAIANKYWEEEGLEVDTKIFSSGRLALDGLLSKNVEVMSSSETPLVHSILKGSKIFIVATIMRHQEVKFIGRRDHGISAPSDFVGKTIATLPGTNSDFFMYKFFKHNKIDIKNIKVVNMSPPEMVTALVSGNIDGYFAWEPYIYNSQAKLPKSTVIFNPGNLYYGRHCVAMNQDFVNAEPKVVEKFLRGLIRAEDFIKKNPGTALEITSKAINIPVKILEILLPEYHPIIELDSNLVGIVNQEGQWAESKTTSDRKINIKFDDFIFTESLQKIKPSAVTIKIPEESMP</sequence>
<dbReference type="InterPro" id="IPR015168">
    <property type="entry name" value="SsuA/THI5"/>
</dbReference>
<gene>
    <name evidence="3" type="ORF">FDK13_05585</name>
</gene>
<dbReference type="PANTHER" id="PTHR30024:SF42">
    <property type="entry name" value="ALIPHATIC SULFONATES-BINDING PROTEIN-RELATED"/>
    <property type="match status" value="1"/>
</dbReference>
<accession>A0A4U6DFI0</accession>
<proteinExistence type="inferred from homology"/>
<keyword evidence="4" id="KW-1185">Reference proteome</keyword>
<protein>
    <submittedName>
        <fullName evidence="3">Transporter substrate-binding domain-containing protein</fullName>
    </submittedName>
</protein>
<comment type="caution">
    <text evidence="3">The sequence shown here is derived from an EMBL/GenBank/DDBJ whole genome shotgun (WGS) entry which is preliminary data.</text>
</comment>
<dbReference type="AlphaFoldDB" id="A0A4U6DFI0"/>
<evidence type="ECO:0000313" key="4">
    <source>
        <dbReference type="Proteomes" id="UP000304900"/>
    </source>
</evidence>
<comment type="similarity">
    <text evidence="1">Belongs to the bacterial solute-binding protein SsuA/TauA family.</text>
</comment>
<feature type="domain" description="Solute-binding protein family 3/N-terminal" evidence="2">
    <location>
        <begin position="37"/>
        <end position="267"/>
    </location>
</feature>
<dbReference type="Pfam" id="PF09084">
    <property type="entry name" value="NMT1"/>
    <property type="match status" value="1"/>
</dbReference>